<name>A0A1B9P3Y5_ALILO</name>
<proteinExistence type="predicted"/>
<dbReference type="Gene3D" id="3.40.50.1110">
    <property type="entry name" value="SGNH hydrolase"/>
    <property type="match status" value="1"/>
</dbReference>
<organism evidence="2 3">
    <name type="scientific">Aliivibrio logei</name>
    <name type="common">Vibrio logei</name>
    <dbReference type="NCBI Taxonomy" id="688"/>
    <lineage>
        <taxon>Bacteria</taxon>
        <taxon>Pseudomonadati</taxon>
        <taxon>Pseudomonadota</taxon>
        <taxon>Gammaproteobacteria</taxon>
        <taxon>Vibrionales</taxon>
        <taxon>Vibrionaceae</taxon>
        <taxon>Aliivibrio</taxon>
    </lineage>
</organism>
<dbReference type="PANTHER" id="PTHR30383:SF32">
    <property type="entry name" value="SGNH-HYDROLASE"/>
    <property type="match status" value="1"/>
</dbReference>
<dbReference type="SUPFAM" id="SSF52266">
    <property type="entry name" value="SGNH hydrolase"/>
    <property type="match status" value="1"/>
</dbReference>
<protein>
    <submittedName>
        <fullName evidence="2">Lysophospholipase</fullName>
    </submittedName>
</protein>
<gene>
    <name evidence="2" type="ORF">A6E04_04745</name>
</gene>
<feature type="domain" description="SGNH hydrolase-type esterase" evidence="1">
    <location>
        <begin position="110"/>
        <end position="260"/>
    </location>
</feature>
<dbReference type="OrthoDB" id="5624617at2"/>
<evidence type="ECO:0000313" key="2">
    <source>
        <dbReference type="EMBL" id="OCH23215.1"/>
    </source>
</evidence>
<accession>A0A1B9P3Y5</accession>
<evidence type="ECO:0000259" key="1">
    <source>
        <dbReference type="Pfam" id="PF13472"/>
    </source>
</evidence>
<dbReference type="EMBL" id="MAJU01000004">
    <property type="protein sequence ID" value="OCH23215.1"/>
    <property type="molecule type" value="Genomic_DNA"/>
</dbReference>
<evidence type="ECO:0000313" key="3">
    <source>
        <dbReference type="Proteomes" id="UP000093523"/>
    </source>
</evidence>
<sequence>MKTQLKTYLLNNDCVDLYDLFHQLQPTSIYAIINTLHTLKCELQLTTKLSPLVSQIDGLLPKLNAMNDPSEQVALLRKEVDIAQRGHSMSRYIHLVDSHQTFTPSVDVVLFGDSITEWGPWQDVFTDIPHVNRGIAGDTTVGMLRRIETTLAVNPKLISVMAGINDLAQGFSVDSVFENYQTMLTYWQKNNCTVLVQSTLYCGYRLVHLNPQVTELNHRLEAYCQQNDVTYLNVNAILSPDGFLSNDYTCDDLHLNALAYSQWINELKPQLNTLLNQ</sequence>
<dbReference type="RefSeq" id="WP_023602892.1">
    <property type="nucleotide sequence ID" value="NZ_CAWMPN010000004.1"/>
</dbReference>
<dbReference type="PANTHER" id="PTHR30383">
    <property type="entry name" value="THIOESTERASE 1/PROTEASE 1/LYSOPHOSPHOLIPASE L1"/>
    <property type="match status" value="1"/>
</dbReference>
<dbReference type="STRING" id="688.A6E04_04745"/>
<dbReference type="InterPro" id="IPR051532">
    <property type="entry name" value="Ester_Hydrolysis_Enzymes"/>
</dbReference>
<dbReference type="InterPro" id="IPR036514">
    <property type="entry name" value="SGNH_hydro_sf"/>
</dbReference>
<dbReference type="InterPro" id="IPR013830">
    <property type="entry name" value="SGNH_hydro"/>
</dbReference>
<dbReference type="CDD" id="cd01828">
    <property type="entry name" value="sialate_O-acetylesterase_like2"/>
    <property type="match status" value="1"/>
</dbReference>
<dbReference type="Pfam" id="PF13472">
    <property type="entry name" value="Lipase_GDSL_2"/>
    <property type="match status" value="1"/>
</dbReference>
<dbReference type="AlphaFoldDB" id="A0A1B9P3Y5"/>
<comment type="caution">
    <text evidence="2">The sequence shown here is derived from an EMBL/GenBank/DDBJ whole genome shotgun (WGS) entry which is preliminary data.</text>
</comment>
<dbReference type="Proteomes" id="UP000093523">
    <property type="component" value="Unassembled WGS sequence"/>
</dbReference>
<reference evidence="2 3" key="1">
    <citation type="submission" date="2016-06" db="EMBL/GenBank/DDBJ databases">
        <authorList>
            <person name="Kjaerup R.B."/>
            <person name="Dalgaard T.S."/>
            <person name="Juul-Madsen H.R."/>
        </authorList>
    </citation>
    <scope>NUCLEOTIDE SEQUENCE [LARGE SCALE GENOMIC DNA]</scope>
    <source>
        <strain evidence="2 3">1S159</strain>
    </source>
</reference>
<dbReference type="GO" id="GO:0004622">
    <property type="term" value="F:phosphatidylcholine lysophospholipase activity"/>
    <property type="evidence" value="ECO:0007669"/>
    <property type="project" value="TreeGrafter"/>
</dbReference>